<dbReference type="SUPFAM" id="SSF53218">
    <property type="entry name" value="Molybdenum cofactor biosynthesis proteins"/>
    <property type="match status" value="1"/>
</dbReference>
<dbReference type="SUPFAM" id="SSF53448">
    <property type="entry name" value="Nucleotide-diphospho-sugar transferases"/>
    <property type="match status" value="1"/>
</dbReference>
<keyword evidence="4" id="KW-1185">Reference proteome</keyword>
<dbReference type="Proteomes" id="UP001254257">
    <property type="component" value="Unassembled WGS sequence"/>
</dbReference>
<dbReference type="CDD" id="cd03522">
    <property type="entry name" value="MoeA_like"/>
    <property type="match status" value="1"/>
</dbReference>
<dbReference type="Pfam" id="PF00994">
    <property type="entry name" value="MoCF_biosynth"/>
    <property type="match status" value="1"/>
</dbReference>
<dbReference type="InterPro" id="IPR001453">
    <property type="entry name" value="MoaB/Mog_dom"/>
</dbReference>
<comment type="caution">
    <text evidence="3">The sequence shown here is derived from an EMBL/GenBank/DDBJ whole genome shotgun (WGS) entry which is preliminary data.</text>
</comment>
<organism evidence="3 4">
    <name type="scientific">Bosea rubneri</name>
    <dbReference type="NCBI Taxonomy" id="3075434"/>
    <lineage>
        <taxon>Bacteria</taxon>
        <taxon>Pseudomonadati</taxon>
        <taxon>Pseudomonadota</taxon>
        <taxon>Alphaproteobacteria</taxon>
        <taxon>Hyphomicrobiales</taxon>
        <taxon>Boseaceae</taxon>
        <taxon>Bosea</taxon>
    </lineage>
</organism>
<evidence type="ECO:0000259" key="2">
    <source>
        <dbReference type="SMART" id="SM00852"/>
    </source>
</evidence>
<dbReference type="RefSeq" id="WP_316017022.1">
    <property type="nucleotide sequence ID" value="NZ_JAWDID010000004.1"/>
</dbReference>
<dbReference type="InterPro" id="IPR029044">
    <property type="entry name" value="Nucleotide-diphossugar_trans"/>
</dbReference>
<evidence type="ECO:0000313" key="4">
    <source>
        <dbReference type="Proteomes" id="UP001254257"/>
    </source>
</evidence>
<dbReference type="InterPro" id="IPR012184">
    <property type="entry name" value="Bifunc_Mopterin-bd"/>
</dbReference>
<dbReference type="PIRSF" id="PIRSF036626">
    <property type="entry name" value="MPTBd_MobAlike"/>
    <property type="match status" value="1"/>
</dbReference>
<protein>
    <submittedName>
        <fullName evidence="3">Molybdopterin-binding/glycosyltransferase family 2 protein</fullName>
    </submittedName>
</protein>
<feature type="domain" description="MoaB/Mog" evidence="2">
    <location>
        <begin position="170"/>
        <end position="352"/>
    </location>
</feature>
<accession>A0ABU3S2T0</accession>
<dbReference type="InterPro" id="IPR025877">
    <property type="entry name" value="MobA-like_NTP_Trfase"/>
</dbReference>
<name>A0ABU3S2T0_9HYPH</name>
<dbReference type="Gene3D" id="3.40.980.10">
    <property type="entry name" value="MoaB/Mog-like domain"/>
    <property type="match status" value="1"/>
</dbReference>
<dbReference type="Pfam" id="PF12804">
    <property type="entry name" value="NTP_transf_3"/>
    <property type="match status" value="1"/>
</dbReference>
<dbReference type="CDD" id="cd04182">
    <property type="entry name" value="GT_2_like_f"/>
    <property type="match status" value="1"/>
</dbReference>
<dbReference type="Gene3D" id="3.90.550.10">
    <property type="entry name" value="Spore Coat Polysaccharide Biosynthesis Protein SpsA, Chain A"/>
    <property type="match status" value="1"/>
</dbReference>
<gene>
    <name evidence="3" type="ORF">RKE40_04405</name>
</gene>
<keyword evidence="1" id="KW-0460">Magnesium</keyword>
<reference evidence="3 4" key="1">
    <citation type="submission" date="2023-09" db="EMBL/GenBank/DDBJ databases">
        <title>Whole genome shotgun sequencing (WGS) of Bosea sp. ZW T0_25, isolated from stored onions (Allium cepa).</title>
        <authorList>
            <person name="Stoll D.A."/>
            <person name="Huch M."/>
        </authorList>
    </citation>
    <scope>NUCLEOTIDE SEQUENCE [LARGE SCALE GENOMIC DNA]</scope>
    <source>
        <strain evidence="3 4">ZW T0_25</strain>
    </source>
</reference>
<evidence type="ECO:0000256" key="1">
    <source>
        <dbReference type="ARBA" id="ARBA00022842"/>
    </source>
</evidence>
<dbReference type="SMART" id="SM00852">
    <property type="entry name" value="MoCF_biosynth"/>
    <property type="match status" value="1"/>
</dbReference>
<dbReference type="InterPro" id="IPR036425">
    <property type="entry name" value="MoaB/Mog-like_dom_sf"/>
</dbReference>
<proteinExistence type="predicted"/>
<dbReference type="EMBL" id="JAWDID010000004">
    <property type="protein sequence ID" value="MDU0339103.1"/>
    <property type="molecule type" value="Genomic_DNA"/>
</dbReference>
<sequence length="538" mass="55607">MKFGSIPIAEAAGSVAAHTVRAGDAIVRKGATISVQDAEKLAAGGLTEIVAVQLEPGDIDENTAAEHLARAIAGRAVVTEAPFTGRVNLFAAAAGVLTIDTALIDMLNGIDEAITVATLPALKAVVAGEMVGTVKIIPYAVQERQIAEALERLGTGKPIAVTEYKLKSVAVVSTLLPGLKPSVVDKTLRVMAERLEPAGGEIVLEQRVPHESPPLARAIREAAAGPADLVVVFGASAITDRRDVVPQALVEAGGRIEHLGMPVDPGNLMLIGELDGKPVIGAPGCARSPKENGFDWVLQRCLAGMPVRRADIQGMGVGGLLMEIISRPQPRAPGHAAVAPVAGLVLAAGRSTRMGADNKLLQPVRGEPLVRHAVKAQIASRATPVLVVVGHQEAEIRAALEGLDVRFVRNPDFADGLASSLKAGIAALPAEVEGVVVSLGDMPNVTPGVIDRLAQAFADRPDAVAVVPTLLGHRGNPVLLSRALFSRVAGLWGDEGARRLLEAAGDAVEEVPLDDPAIAIDVDTPEALKALTGAPVRS</sequence>
<dbReference type="PANTHER" id="PTHR43777:SF1">
    <property type="entry name" value="MOLYBDENUM COFACTOR CYTIDYLYLTRANSFERASE"/>
    <property type="match status" value="1"/>
</dbReference>
<dbReference type="PANTHER" id="PTHR43777">
    <property type="entry name" value="MOLYBDENUM COFACTOR CYTIDYLYLTRANSFERASE"/>
    <property type="match status" value="1"/>
</dbReference>
<evidence type="ECO:0000313" key="3">
    <source>
        <dbReference type="EMBL" id="MDU0339103.1"/>
    </source>
</evidence>